<proteinExistence type="predicted"/>
<protein>
    <recommendedName>
        <fullName evidence="1">DUF6630 domain-containing protein</fullName>
    </recommendedName>
</protein>
<evidence type="ECO:0000259" key="1">
    <source>
        <dbReference type="Pfam" id="PF20335"/>
    </source>
</evidence>
<dbReference type="RefSeq" id="WP_179579162.1">
    <property type="nucleotide sequence ID" value="NZ_JACCFM010000001.1"/>
</dbReference>
<sequence length="177" mass="19723">MTISHSALWQQLCALLVEDARLGQTVGDYLADPDAYFAAHEDDLLQRGIEEAEELNAWLVVVDWLESNEMLIELDWSADSDELVEELQGLTQFPDEQFDASFEPATELVPALTDVDAMLQTRGMHLLYLDIDSDSYPLVLVPSANAEPIRDVAAQLGQHVELPGRSDNGWTLRALRG</sequence>
<comment type="caution">
    <text evidence="2">The sequence shown here is derived from an EMBL/GenBank/DDBJ whole genome shotgun (WGS) entry which is preliminary data.</text>
</comment>
<organism evidence="2 3">
    <name type="scientific">Glaciibacter psychrotolerans</name>
    <dbReference type="NCBI Taxonomy" id="670054"/>
    <lineage>
        <taxon>Bacteria</taxon>
        <taxon>Bacillati</taxon>
        <taxon>Actinomycetota</taxon>
        <taxon>Actinomycetes</taxon>
        <taxon>Micrococcales</taxon>
        <taxon>Microbacteriaceae</taxon>
        <taxon>Glaciibacter</taxon>
    </lineage>
</organism>
<dbReference type="Pfam" id="PF20335">
    <property type="entry name" value="DUF6630"/>
    <property type="match status" value="1"/>
</dbReference>
<evidence type="ECO:0000313" key="2">
    <source>
        <dbReference type="EMBL" id="NYJ20564.1"/>
    </source>
</evidence>
<dbReference type="InterPro" id="IPR046582">
    <property type="entry name" value="DUF6630"/>
</dbReference>
<reference evidence="2 3" key="1">
    <citation type="submission" date="2020-07" db="EMBL/GenBank/DDBJ databases">
        <title>Sequencing the genomes of 1000 actinobacteria strains.</title>
        <authorList>
            <person name="Klenk H.-P."/>
        </authorList>
    </citation>
    <scope>NUCLEOTIDE SEQUENCE [LARGE SCALE GENOMIC DNA]</scope>
    <source>
        <strain evidence="2 3">LI1</strain>
    </source>
</reference>
<dbReference type="Proteomes" id="UP000537260">
    <property type="component" value="Unassembled WGS sequence"/>
</dbReference>
<evidence type="ECO:0000313" key="3">
    <source>
        <dbReference type="Proteomes" id="UP000537260"/>
    </source>
</evidence>
<feature type="domain" description="DUF6630" evidence="1">
    <location>
        <begin position="9"/>
        <end position="161"/>
    </location>
</feature>
<name>A0A7Z0EGN9_9MICO</name>
<keyword evidence="3" id="KW-1185">Reference proteome</keyword>
<dbReference type="EMBL" id="JACCFM010000001">
    <property type="protein sequence ID" value="NYJ20564.1"/>
    <property type="molecule type" value="Genomic_DNA"/>
</dbReference>
<gene>
    <name evidence="2" type="ORF">HNR05_002355</name>
</gene>
<accession>A0A7Z0EGN9</accession>
<dbReference type="AlphaFoldDB" id="A0A7Z0EGN9"/>